<feature type="domain" description="EamA" evidence="2">
    <location>
        <begin position="2"/>
        <end position="132"/>
    </location>
</feature>
<evidence type="ECO:0000256" key="1">
    <source>
        <dbReference type="SAM" id="Phobius"/>
    </source>
</evidence>
<reference evidence="4 6" key="2">
    <citation type="submission" date="2019-03" db="EMBL/GenBank/DDBJ databases">
        <title>Genomic Encyclopedia of Type Strains, Phase IV (KMG-IV): sequencing the most valuable type-strain genomes for metagenomic binning, comparative biology and taxonomic classification.</title>
        <authorList>
            <person name="Goeker M."/>
        </authorList>
    </citation>
    <scope>NUCLEOTIDE SEQUENCE [LARGE SCALE GENOMIC DNA]</scope>
    <source>
        <strain evidence="4 6">DSM 17481</strain>
    </source>
</reference>
<dbReference type="GO" id="GO:0016020">
    <property type="term" value="C:membrane"/>
    <property type="evidence" value="ECO:0007669"/>
    <property type="project" value="InterPro"/>
</dbReference>
<protein>
    <submittedName>
        <fullName evidence="3 4">Drug/metabolite transporter</fullName>
    </submittedName>
</protein>
<dbReference type="EMBL" id="SNXJ01000006">
    <property type="protein sequence ID" value="TDP28263.1"/>
    <property type="molecule type" value="Genomic_DNA"/>
</dbReference>
<dbReference type="Proteomes" id="UP000255113">
    <property type="component" value="Unassembled WGS sequence"/>
</dbReference>
<feature type="transmembrane region" description="Helical" evidence="1">
    <location>
        <begin position="61"/>
        <end position="80"/>
    </location>
</feature>
<sequence length="282" mass="31300">MRYILYIMFSISCLALGGIFVKLSVLPPITTGMYRVLFSLPIFFLLNKFSNSENKMNRKEIVISILAGAFLALDLILWNISFHYTTVANANLLANLVPFTVVPISYFVYKEKINLNFIIGAAIIILGVLFLLYGKVSPSINNFKGDFLAGLTSVFYGLFIVSIYKLRNLFSTIQIMTYASIGCLFVLLPVSLVVEGFFIPVSFQQLYPLLGLALLSQILGQGGLSYCLGKVKASYASLLVLTQPLISALYAYIIFNEALSQLEVMSMFVVLFGLYIANKKSV</sequence>
<name>A0A379AXZ4_AVIGA</name>
<feature type="domain" description="EamA" evidence="2">
    <location>
        <begin position="144"/>
        <end position="277"/>
    </location>
</feature>
<reference evidence="3 5" key="1">
    <citation type="submission" date="2018-06" db="EMBL/GenBank/DDBJ databases">
        <authorList>
            <consortium name="Pathogen Informatics"/>
            <person name="Doyle S."/>
        </authorList>
    </citation>
    <scope>NUCLEOTIDE SEQUENCE [LARGE SCALE GENOMIC DNA]</scope>
    <source>
        <strain evidence="3 5">NCTC11188</strain>
    </source>
</reference>
<feature type="transmembrane region" description="Helical" evidence="1">
    <location>
        <begin position="178"/>
        <end position="200"/>
    </location>
</feature>
<accession>A0A379AXZ4</accession>
<feature type="transmembrane region" description="Helical" evidence="1">
    <location>
        <begin position="5"/>
        <end position="26"/>
    </location>
</feature>
<dbReference type="InterPro" id="IPR000620">
    <property type="entry name" value="EamA_dom"/>
</dbReference>
<feature type="transmembrane region" description="Helical" evidence="1">
    <location>
        <begin position="259"/>
        <end position="277"/>
    </location>
</feature>
<feature type="transmembrane region" description="Helical" evidence="1">
    <location>
        <begin position="147"/>
        <end position="166"/>
    </location>
</feature>
<dbReference type="PANTHER" id="PTHR22911:SF76">
    <property type="entry name" value="EAMA DOMAIN-CONTAINING PROTEIN"/>
    <property type="match status" value="1"/>
</dbReference>
<feature type="transmembrane region" description="Helical" evidence="1">
    <location>
        <begin position="92"/>
        <end position="109"/>
    </location>
</feature>
<keyword evidence="1" id="KW-1133">Transmembrane helix</keyword>
<dbReference type="Pfam" id="PF00892">
    <property type="entry name" value="EamA"/>
    <property type="match status" value="2"/>
</dbReference>
<evidence type="ECO:0000313" key="4">
    <source>
        <dbReference type="EMBL" id="TDP28263.1"/>
    </source>
</evidence>
<dbReference type="Proteomes" id="UP000294683">
    <property type="component" value="Unassembled WGS sequence"/>
</dbReference>
<dbReference type="SUPFAM" id="SSF103481">
    <property type="entry name" value="Multidrug resistance efflux transporter EmrE"/>
    <property type="match status" value="2"/>
</dbReference>
<evidence type="ECO:0000313" key="6">
    <source>
        <dbReference type="Proteomes" id="UP000294683"/>
    </source>
</evidence>
<dbReference type="RefSeq" id="WP_103854251.1">
    <property type="nucleotide sequence ID" value="NZ_PQVJ01000031.1"/>
</dbReference>
<dbReference type="InterPro" id="IPR037185">
    <property type="entry name" value="EmrE-like"/>
</dbReference>
<dbReference type="AlphaFoldDB" id="A0A379AXZ4"/>
<dbReference type="EMBL" id="UGSQ01000003">
    <property type="protein sequence ID" value="SUB27252.1"/>
    <property type="molecule type" value="Genomic_DNA"/>
</dbReference>
<feature type="transmembrane region" description="Helical" evidence="1">
    <location>
        <begin position="206"/>
        <end position="228"/>
    </location>
</feature>
<dbReference type="PANTHER" id="PTHR22911">
    <property type="entry name" value="ACYL-MALONYL CONDENSING ENZYME-RELATED"/>
    <property type="match status" value="1"/>
</dbReference>
<evidence type="ECO:0000313" key="5">
    <source>
        <dbReference type="Proteomes" id="UP000255113"/>
    </source>
</evidence>
<evidence type="ECO:0000313" key="3">
    <source>
        <dbReference type="EMBL" id="SUB27252.1"/>
    </source>
</evidence>
<proteinExistence type="predicted"/>
<feature type="transmembrane region" description="Helical" evidence="1">
    <location>
        <begin position="32"/>
        <end position="49"/>
    </location>
</feature>
<feature type="transmembrane region" description="Helical" evidence="1">
    <location>
        <begin position="235"/>
        <end position="253"/>
    </location>
</feature>
<keyword evidence="1" id="KW-0472">Membrane</keyword>
<feature type="transmembrane region" description="Helical" evidence="1">
    <location>
        <begin position="116"/>
        <end position="135"/>
    </location>
</feature>
<gene>
    <name evidence="4" type="ORF">EV689_10629</name>
    <name evidence="3" type="ORF">NCTC11188_01580</name>
</gene>
<keyword evidence="1" id="KW-0812">Transmembrane</keyword>
<evidence type="ECO:0000259" key="2">
    <source>
        <dbReference type="Pfam" id="PF00892"/>
    </source>
</evidence>
<keyword evidence="6" id="KW-1185">Reference proteome</keyword>
<organism evidence="3 5">
    <name type="scientific">Avibacterium gallinarum</name>
    <name type="common">Pasteurella gallinarum</name>
    <dbReference type="NCBI Taxonomy" id="755"/>
    <lineage>
        <taxon>Bacteria</taxon>
        <taxon>Pseudomonadati</taxon>
        <taxon>Pseudomonadota</taxon>
        <taxon>Gammaproteobacteria</taxon>
        <taxon>Pasteurellales</taxon>
        <taxon>Pasteurellaceae</taxon>
        <taxon>Avibacterium</taxon>
    </lineage>
</organism>